<reference evidence="1 2" key="1">
    <citation type="submission" date="2024-01" db="EMBL/GenBank/DDBJ databases">
        <title>A telomere-to-telomere, gap-free genome of sweet tea (Lithocarpus litseifolius).</title>
        <authorList>
            <person name="Zhou J."/>
        </authorList>
    </citation>
    <scope>NUCLEOTIDE SEQUENCE [LARGE SCALE GENOMIC DNA]</scope>
    <source>
        <strain evidence="1">Zhou-2022a</strain>
        <tissue evidence="1">Leaf</tissue>
    </source>
</reference>
<accession>A0AAW2BQI8</accession>
<dbReference type="Proteomes" id="UP001459277">
    <property type="component" value="Unassembled WGS sequence"/>
</dbReference>
<comment type="caution">
    <text evidence="1">The sequence shown here is derived from an EMBL/GenBank/DDBJ whole genome shotgun (WGS) entry which is preliminary data.</text>
</comment>
<dbReference type="EMBL" id="JAZDWU010000011">
    <property type="protein sequence ID" value="KAK9987472.1"/>
    <property type="molecule type" value="Genomic_DNA"/>
</dbReference>
<name>A0AAW2BQI8_9ROSI</name>
<evidence type="ECO:0000313" key="2">
    <source>
        <dbReference type="Proteomes" id="UP001459277"/>
    </source>
</evidence>
<evidence type="ECO:0000313" key="1">
    <source>
        <dbReference type="EMBL" id="KAK9987472.1"/>
    </source>
</evidence>
<protein>
    <submittedName>
        <fullName evidence="1">Uncharacterized protein</fullName>
    </submittedName>
</protein>
<gene>
    <name evidence="1" type="ORF">SO802_032423</name>
</gene>
<proteinExistence type="predicted"/>
<sequence length="146" mass="16436">MISGFDSALAKERRSGNHNLDLNQGMSPPSLGNGSKENEGCLQFHFDSYNVQNGRGSRMGNHAHATLSNSPFKGLLMMSERPPYGMVSILISFPMRSLCLCGKVEEAEKIFEDYERTFTGPNCVQLWDVECKPLLFVAFWLKCREH</sequence>
<dbReference type="AlphaFoldDB" id="A0AAW2BQI8"/>
<keyword evidence="2" id="KW-1185">Reference proteome</keyword>
<organism evidence="1 2">
    <name type="scientific">Lithocarpus litseifolius</name>
    <dbReference type="NCBI Taxonomy" id="425828"/>
    <lineage>
        <taxon>Eukaryota</taxon>
        <taxon>Viridiplantae</taxon>
        <taxon>Streptophyta</taxon>
        <taxon>Embryophyta</taxon>
        <taxon>Tracheophyta</taxon>
        <taxon>Spermatophyta</taxon>
        <taxon>Magnoliopsida</taxon>
        <taxon>eudicotyledons</taxon>
        <taxon>Gunneridae</taxon>
        <taxon>Pentapetalae</taxon>
        <taxon>rosids</taxon>
        <taxon>fabids</taxon>
        <taxon>Fagales</taxon>
        <taxon>Fagaceae</taxon>
        <taxon>Lithocarpus</taxon>
    </lineage>
</organism>